<keyword evidence="3 4" id="KW-0808">Transferase</keyword>
<dbReference type="EMBL" id="NMUH01000358">
    <property type="protein sequence ID" value="MQL77641.1"/>
    <property type="molecule type" value="Genomic_DNA"/>
</dbReference>
<dbReference type="InterPro" id="IPR002213">
    <property type="entry name" value="UDP_glucos_trans"/>
</dbReference>
<dbReference type="AlphaFoldDB" id="A0A843U279"/>
<dbReference type="OrthoDB" id="5835829at2759"/>
<evidence type="ECO:0000256" key="2">
    <source>
        <dbReference type="ARBA" id="ARBA00022676"/>
    </source>
</evidence>
<comment type="similarity">
    <text evidence="1 4">Belongs to the UDP-glycosyltransferase family.</text>
</comment>
<dbReference type="GO" id="GO:0080043">
    <property type="term" value="F:quercetin 3-O-glucosyltransferase activity"/>
    <property type="evidence" value="ECO:0007669"/>
    <property type="project" value="TreeGrafter"/>
</dbReference>
<dbReference type="Proteomes" id="UP000652761">
    <property type="component" value="Unassembled WGS sequence"/>
</dbReference>
<protein>
    <recommendedName>
        <fullName evidence="5">Glycosyltransferase</fullName>
        <ecNumber evidence="5">2.4.1.-</ecNumber>
    </recommendedName>
</protein>
<dbReference type="FunFam" id="3.40.50.2000:FF:000138">
    <property type="entry name" value="Glycosyltransferase"/>
    <property type="match status" value="1"/>
</dbReference>
<organism evidence="6 7">
    <name type="scientific">Colocasia esculenta</name>
    <name type="common">Wild taro</name>
    <name type="synonym">Arum esculentum</name>
    <dbReference type="NCBI Taxonomy" id="4460"/>
    <lineage>
        <taxon>Eukaryota</taxon>
        <taxon>Viridiplantae</taxon>
        <taxon>Streptophyta</taxon>
        <taxon>Embryophyta</taxon>
        <taxon>Tracheophyta</taxon>
        <taxon>Spermatophyta</taxon>
        <taxon>Magnoliopsida</taxon>
        <taxon>Liliopsida</taxon>
        <taxon>Araceae</taxon>
        <taxon>Aroideae</taxon>
        <taxon>Colocasieae</taxon>
        <taxon>Colocasia</taxon>
    </lineage>
</organism>
<gene>
    <name evidence="6" type="ORF">Taro_010057</name>
</gene>
<evidence type="ECO:0000313" key="6">
    <source>
        <dbReference type="EMBL" id="MQL77641.1"/>
    </source>
</evidence>
<dbReference type="PANTHER" id="PTHR11926">
    <property type="entry name" value="GLUCOSYL/GLUCURONOSYL TRANSFERASES"/>
    <property type="match status" value="1"/>
</dbReference>
<keyword evidence="7" id="KW-1185">Reference proteome</keyword>
<dbReference type="PROSITE" id="PS00375">
    <property type="entry name" value="UDPGT"/>
    <property type="match status" value="1"/>
</dbReference>
<evidence type="ECO:0000256" key="4">
    <source>
        <dbReference type="RuleBase" id="RU003718"/>
    </source>
</evidence>
<comment type="caution">
    <text evidence="6">The sequence shown here is derived from an EMBL/GenBank/DDBJ whole genome shotgun (WGS) entry which is preliminary data.</text>
</comment>
<dbReference type="Pfam" id="PF00201">
    <property type="entry name" value="UDPGT"/>
    <property type="match status" value="1"/>
</dbReference>
<dbReference type="SUPFAM" id="SSF53756">
    <property type="entry name" value="UDP-Glycosyltransferase/glycogen phosphorylase"/>
    <property type="match status" value="1"/>
</dbReference>
<accession>A0A843U279</accession>
<dbReference type="GO" id="GO:0080044">
    <property type="term" value="F:quercetin 7-O-glucosyltransferase activity"/>
    <property type="evidence" value="ECO:0007669"/>
    <property type="project" value="TreeGrafter"/>
</dbReference>
<evidence type="ECO:0000256" key="3">
    <source>
        <dbReference type="ARBA" id="ARBA00022679"/>
    </source>
</evidence>
<dbReference type="PANTHER" id="PTHR11926:SF1494">
    <property type="entry name" value="FLAVONOL 3-O-GLUCOSYLTRANSFERASE UGT76E12-RELATED"/>
    <property type="match status" value="1"/>
</dbReference>
<reference evidence="6" key="1">
    <citation type="submission" date="2017-07" db="EMBL/GenBank/DDBJ databases">
        <title>Taro Niue Genome Assembly and Annotation.</title>
        <authorList>
            <person name="Atibalentja N."/>
            <person name="Keating K."/>
            <person name="Fields C.J."/>
        </authorList>
    </citation>
    <scope>NUCLEOTIDE SEQUENCE</scope>
    <source>
        <strain evidence="6">Niue_2</strain>
        <tissue evidence="6">Leaf</tissue>
    </source>
</reference>
<evidence type="ECO:0000313" key="7">
    <source>
        <dbReference type="Proteomes" id="UP000652761"/>
    </source>
</evidence>
<evidence type="ECO:0000256" key="1">
    <source>
        <dbReference type="ARBA" id="ARBA00009995"/>
    </source>
</evidence>
<dbReference type="SMR" id="A0A843U279"/>
<name>A0A843U279_COLES</name>
<dbReference type="EC" id="2.4.1.-" evidence="5"/>
<sequence>MDPAAHHVVALPSPGRGHVNPMLNLCENLLARAGDRLLISFVVTEEWLGLLGPAAAAAAASPRHTGLRFRTLPNVLPSEHNRGADMKDFIEALYTRMEGPFDELLGRLRQEEGEGEPPVRGIIYDTFLSWAVAVGNRRQIPVYSLFTQSASFFSVLHYLHLVPHGEPLHLTVFEEPDESLDFIPGITSLKMGDIQSIYSLDKSLTLVRDIFSWAAKAQCLLFTSFYELESRAVDALKATLPFPIYPVGPSIPYTALHNMSSMPVTESCYYSWLETQPRGSVLYVSLGSFLFVSNEQMDEIARGLCASGVSFLWVARREAARMQEMSGGTGLVVPWCDQLKALCHPAVGGFLTHCGWNSTLEAVYAGVPMLTFPIAWDQPANSRLIVDEWKTGLSLEGEAAGDRRVVGREEIARTVQRLMDSEGEESKELRSRAGELKEACRRAVQVGGSSTVGLDAFIAHMETGN</sequence>
<dbReference type="Gene3D" id="3.40.50.2000">
    <property type="entry name" value="Glycogen Phosphorylase B"/>
    <property type="match status" value="2"/>
</dbReference>
<dbReference type="CDD" id="cd03784">
    <property type="entry name" value="GT1_Gtf-like"/>
    <property type="match status" value="1"/>
</dbReference>
<keyword evidence="2 4" id="KW-0328">Glycosyltransferase</keyword>
<evidence type="ECO:0000256" key="5">
    <source>
        <dbReference type="RuleBase" id="RU362057"/>
    </source>
</evidence>
<dbReference type="InterPro" id="IPR035595">
    <property type="entry name" value="UDP_glycos_trans_CS"/>
</dbReference>
<proteinExistence type="inferred from homology"/>